<dbReference type="Ensembl" id="ENSSLDT00000031081.1">
    <property type="protein sequence ID" value="ENSSLDP00000030207.1"/>
    <property type="gene ID" value="ENSSLDG00000023287.1"/>
</dbReference>
<keyword evidence="3" id="KW-1015">Disulfide bond</keyword>
<feature type="domain" description="Chemokine interleukin-8-like" evidence="6">
    <location>
        <begin position="36"/>
        <end position="90"/>
    </location>
</feature>
<keyword evidence="5" id="KW-1133">Transmembrane helix</keyword>
<dbReference type="InterPro" id="IPR000827">
    <property type="entry name" value="Chemokine_CC_CS"/>
</dbReference>
<proteinExistence type="inferred from homology"/>
<sequence length="142" mass="16813">MLPLICFCLDSELIIYVIWPLSLLKCLWFFFCKGQVKVCCTQYNENPIPFKKLRYYVVQDSNFCNIKAIIFVTVKNKLVCVNPDSILNNLCYVNLSHVFLFVFLEKKCRAASTLMDHKDTKSHKMNLMYHFNVKEFNIFVFL</sequence>
<dbReference type="Gene3D" id="2.40.50.40">
    <property type="match status" value="1"/>
</dbReference>
<keyword evidence="4" id="KW-0964">Secreted</keyword>
<evidence type="ECO:0000259" key="6">
    <source>
        <dbReference type="SMART" id="SM00199"/>
    </source>
</evidence>
<keyword evidence="4" id="KW-0145">Chemotaxis</keyword>
<name>A0A3B4YKN8_SERLL</name>
<evidence type="ECO:0000313" key="8">
    <source>
        <dbReference type="Proteomes" id="UP000261360"/>
    </source>
</evidence>
<comment type="similarity">
    <text evidence="1 4">Belongs to the intercrine beta (chemokine CC) family.</text>
</comment>
<accession>A0A3B4YKN8</accession>
<evidence type="ECO:0000256" key="5">
    <source>
        <dbReference type="SAM" id="Phobius"/>
    </source>
</evidence>
<dbReference type="PROSITE" id="PS00472">
    <property type="entry name" value="SMALL_CYTOKINES_CC"/>
    <property type="match status" value="1"/>
</dbReference>
<evidence type="ECO:0000256" key="2">
    <source>
        <dbReference type="ARBA" id="ARBA00022514"/>
    </source>
</evidence>
<evidence type="ECO:0000313" key="7">
    <source>
        <dbReference type="Ensembl" id="ENSSLDP00000030207.1"/>
    </source>
</evidence>
<dbReference type="SMART" id="SM00199">
    <property type="entry name" value="SCY"/>
    <property type="match status" value="1"/>
</dbReference>
<dbReference type="InterPro" id="IPR036048">
    <property type="entry name" value="Interleukin_8-like_sf"/>
</dbReference>
<dbReference type="Pfam" id="PF00048">
    <property type="entry name" value="IL8"/>
    <property type="match status" value="1"/>
</dbReference>
<dbReference type="GeneTree" id="ENSGT01020000230600"/>
<keyword evidence="5" id="KW-0472">Membrane</keyword>
<dbReference type="AlphaFoldDB" id="A0A3B4YKN8"/>
<dbReference type="GO" id="GO:0006955">
    <property type="term" value="P:immune response"/>
    <property type="evidence" value="ECO:0007669"/>
    <property type="project" value="InterPro"/>
</dbReference>
<reference evidence="7" key="1">
    <citation type="submission" date="2025-08" db="UniProtKB">
        <authorList>
            <consortium name="Ensembl"/>
        </authorList>
    </citation>
    <scope>IDENTIFICATION</scope>
</reference>
<keyword evidence="5" id="KW-0812">Transmembrane</keyword>
<keyword evidence="2 4" id="KW-0202">Cytokine</keyword>
<dbReference type="STRING" id="1841481.ENSSLDP00000030207"/>
<evidence type="ECO:0000256" key="1">
    <source>
        <dbReference type="ARBA" id="ARBA00010868"/>
    </source>
</evidence>
<dbReference type="SUPFAM" id="SSF54117">
    <property type="entry name" value="Interleukin 8-like chemokines"/>
    <property type="match status" value="1"/>
</dbReference>
<organism evidence="7 8">
    <name type="scientific">Seriola lalandi dorsalis</name>
    <dbReference type="NCBI Taxonomy" id="1841481"/>
    <lineage>
        <taxon>Eukaryota</taxon>
        <taxon>Metazoa</taxon>
        <taxon>Chordata</taxon>
        <taxon>Craniata</taxon>
        <taxon>Vertebrata</taxon>
        <taxon>Euteleostomi</taxon>
        <taxon>Actinopterygii</taxon>
        <taxon>Neopterygii</taxon>
        <taxon>Teleostei</taxon>
        <taxon>Neoteleostei</taxon>
        <taxon>Acanthomorphata</taxon>
        <taxon>Carangaria</taxon>
        <taxon>Carangiformes</taxon>
        <taxon>Carangidae</taxon>
        <taxon>Seriola</taxon>
    </lineage>
</organism>
<keyword evidence="8" id="KW-1185">Reference proteome</keyword>
<evidence type="ECO:0000256" key="4">
    <source>
        <dbReference type="RuleBase" id="RU361150"/>
    </source>
</evidence>
<evidence type="ECO:0000256" key="3">
    <source>
        <dbReference type="ARBA" id="ARBA00023157"/>
    </source>
</evidence>
<dbReference type="GO" id="GO:0008009">
    <property type="term" value="F:chemokine activity"/>
    <property type="evidence" value="ECO:0007669"/>
    <property type="project" value="InterPro"/>
</dbReference>
<feature type="transmembrane region" description="Helical" evidence="5">
    <location>
        <begin position="12"/>
        <end position="31"/>
    </location>
</feature>
<dbReference type="Proteomes" id="UP000261360">
    <property type="component" value="Unplaced"/>
</dbReference>
<comment type="subcellular location">
    <subcellularLocation>
        <location evidence="4">Secreted</location>
    </subcellularLocation>
</comment>
<dbReference type="InterPro" id="IPR001811">
    <property type="entry name" value="Chemokine_IL8-like_dom"/>
</dbReference>
<protein>
    <recommendedName>
        <fullName evidence="4">C-C motif chemokine</fullName>
    </recommendedName>
</protein>
<reference evidence="7" key="2">
    <citation type="submission" date="2025-09" db="UniProtKB">
        <authorList>
            <consortium name="Ensembl"/>
        </authorList>
    </citation>
    <scope>IDENTIFICATION</scope>
</reference>
<dbReference type="GO" id="GO:0005615">
    <property type="term" value="C:extracellular space"/>
    <property type="evidence" value="ECO:0007669"/>
    <property type="project" value="UniProtKB-KW"/>
</dbReference>